<organism evidence="5 6">
    <name type="scientific">Symbiodinium microadriaticum</name>
    <name type="common">Dinoflagellate</name>
    <name type="synonym">Zooxanthella microadriatica</name>
    <dbReference type="NCBI Taxonomy" id="2951"/>
    <lineage>
        <taxon>Eukaryota</taxon>
        <taxon>Sar</taxon>
        <taxon>Alveolata</taxon>
        <taxon>Dinophyceae</taxon>
        <taxon>Suessiales</taxon>
        <taxon>Symbiodiniaceae</taxon>
        <taxon>Symbiodinium</taxon>
    </lineage>
</organism>
<feature type="compositionally biased region" description="Basic and acidic residues" evidence="3">
    <location>
        <begin position="1637"/>
        <end position="1646"/>
    </location>
</feature>
<dbReference type="InterPro" id="IPR000571">
    <property type="entry name" value="Znf_CCCH"/>
</dbReference>
<evidence type="ECO:0000256" key="2">
    <source>
        <dbReference type="SAM" id="Coils"/>
    </source>
</evidence>
<feature type="compositionally biased region" description="Basic and acidic residues" evidence="3">
    <location>
        <begin position="335"/>
        <end position="351"/>
    </location>
</feature>
<feature type="region of interest" description="Disordered" evidence="3">
    <location>
        <begin position="307"/>
        <end position="351"/>
    </location>
</feature>
<feature type="domain" description="C3H1-type" evidence="4">
    <location>
        <begin position="353"/>
        <end position="380"/>
    </location>
</feature>
<feature type="coiled-coil region" evidence="2">
    <location>
        <begin position="1976"/>
        <end position="2003"/>
    </location>
</feature>
<dbReference type="InterPro" id="IPR000477">
    <property type="entry name" value="RT_dom"/>
</dbReference>
<keyword evidence="1" id="KW-0479">Metal-binding</keyword>
<evidence type="ECO:0000256" key="1">
    <source>
        <dbReference type="PROSITE-ProRule" id="PRU00723"/>
    </source>
</evidence>
<dbReference type="EMBL" id="LSRX01000442">
    <property type="protein sequence ID" value="OLP97225.1"/>
    <property type="molecule type" value="Genomic_DNA"/>
</dbReference>
<feature type="region of interest" description="Disordered" evidence="3">
    <location>
        <begin position="1637"/>
        <end position="1678"/>
    </location>
</feature>
<dbReference type="Proteomes" id="UP000186817">
    <property type="component" value="Unassembled WGS sequence"/>
</dbReference>
<dbReference type="Pfam" id="PF00078">
    <property type="entry name" value="RVT_1"/>
    <property type="match status" value="1"/>
</dbReference>
<comment type="caution">
    <text evidence="5">The sequence shown here is derived from an EMBL/GenBank/DDBJ whole genome shotgun (WGS) entry which is preliminary data.</text>
</comment>
<gene>
    <name evidence="5" type="primary">Pol</name>
    <name evidence="5" type="ORF">AK812_SmicGene20486</name>
</gene>
<protein>
    <submittedName>
        <fullName evidence="5">LINE-1 retrotransposable element ORF2 protein</fullName>
    </submittedName>
</protein>
<feature type="compositionally biased region" description="Basic and acidic residues" evidence="3">
    <location>
        <begin position="1657"/>
        <end position="1666"/>
    </location>
</feature>
<reference evidence="5 6" key="1">
    <citation type="submission" date="2016-02" db="EMBL/GenBank/DDBJ databases">
        <title>Genome analysis of coral dinoflagellate symbionts highlights evolutionary adaptations to a symbiotic lifestyle.</title>
        <authorList>
            <person name="Aranda M."/>
            <person name="Li Y."/>
            <person name="Liew Y.J."/>
            <person name="Baumgarten S."/>
            <person name="Simakov O."/>
            <person name="Wilson M."/>
            <person name="Piel J."/>
            <person name="Ashoor H."/>
            <person name="Bougouffa S."/>
            <person name="Bajic V.B."/>
            <person name="Ryu T."/>
            <person name="Ravasi T."/>
            <person name="Bayer T."/>
            <person name="Micklem G."/>
            <person name="Kim H."/>
            <person name="Bhak J."/>
            <person name="Lajeunesse T.C."/>
            <person name="Voolstra C.R."/>
        </authorList>
    </citation>
    <scope>NUCLEOTIDE SEQUENCE [LARGE SCALE GENOMIC DNA]</scope>
    <source>
        <strain evidence="5 6">CCMP2467</strain>
    </source>
</reference>
<evidence type="ECO:0000256" key="3">
    <source>
        <dbReference type="SAM" id="MobiDB-lite"/>
    </source>
</evidence>
<evidence type="ECO:0000313" key="6">
    <source>
        <dbReference type="Proteomes" id="UP000186817"/>
    </source>
</evidence>
<dbReference type="PANTHER" id="PTHR19446">
    <property type="entry name" value="REVERSE TRANSCRIPTASES"/>
    <property type="match status" value="1"/>
</dbReference>
<accession>A0A1Q9DPY7</accession>
<evidence type="ECO:0000313" key="5">
    <source>
        <dbReference type="EMBL" id="OLP97225.1"/>
    </source>
</evidence>
<evidence type="ECO:0000259" key="4">
    <source>
        <dbReference type="PROSITE" id="PS50103"/>
    </source>
</evidence>
<dbReference type="PROSITE" id="PS50103">
    <property type="entry name" value="ZF_C3H1"/>
    <property type="match status" value="1"/>
</dbReference>
<sequence>MAELADKLAKGASELRFLLTQHKVADDIQGELYSNGVDTVAKFAAAASDEADLKKMLKDSFSIDPTESLKLRAQAAGVVVAWKTAISRVERQAEAEATHEVRDIAKPIPSTEYIAMRQAFAAKFGELEDKHIPAKEFIEKKLGELESGEFRAEPLTEIISRDEVDPDTLLPHWDAKGTLSLKKGGSKTAMPSGPEQLRLRLTVLQNTLIMIQLKHPGRRELEDVSFALFEKYKEYLLGDYCYGLRSSEDSGSLVPPWSLVLSYEHAIRKHAYKVMATAGYSFGAALTHAYKEPSVKERNFTTPLALHAKRPQPWTANTEQPPAKKGRKGAKGNGKGKDNKGAKKLKEGSDRTPDGKPICFRYNAKGCKNGAKCHFAHVCMLCFGKHPASECPQKVLYLFSGTPRRLDMATCLQQLAGAWTLNLKTECVDVKRSAKHDLSLAKVRQSYLNRIAAKEFDAVLLSPPCASFSRAPWANFRGPRPVRSYDCPRGLQTLTPAERDRAILGNIFADFSYEVATLVADGAAAFLAMEQPEDLGALASGPHEGLRPASMWQWPQLADLLSKGLRTVAFHQASFGTPYAKPTRLLLRTPLPMPDCVYEGVPCYDTKGCYTGPLPSAKGLGAMFQKQAKGAFSTSGSEQWPAKLCQWLSAMLVSTCLPAANAAVGEGDHASPVETLPPSSETFPLNHPEGPRVLGGTGPPRFCRQLGGGKPFHDGGGLCSPGRWPHHARSYADGPQWEWLRERTLELILGKVGSLEQLEKEAFRMAAGGERGCTLASDPELHRQLRELWKDWLEAQDLGEEGLLDVATGQPLHLRLLRAMLEAAGDPDRDFLRQAEEGLPVGILDPLPRTPHVFEEQLKWPLENSPWEASLAWVPNYSSVEEHADFARAKFEEDVREGLMAKMSMGEFLERYGEHTAIAALAVIVEDEELDKKRIIHDATHGVRVNHRIKCRDKLRSPGAREKKHLLREHEEEGETAFSVVGDIAKAHRRYKHAAKEHGYLACQVDAKEEIPGDPASQTVYVNRVGTFGLSCASYWWTRIAACGLRLTYHLLGPNFPLDLLLYADDLEAMGRGPRGRRGIPLSYLFLATLGYPFKWAKTRGGFRVEWLGMETEYPTYKLGLSLKRATWLVEWLRLLARTGKTEAKAFAQGLGRLGFASIALDWERPFLGPLHAWSSAVQGKPGALTLPTMVRVLCGWLADRLESGGRLQKPEPLLDGEAPLSFFTDAKAEAGRAWVGGFLELVDGCQGPWFSLEVVESWAPWAFAKGDPGKTIAALELLATLIGIRLWVPDGDAKKTSRVAIRGYTDNQSNESLLKKAMTTKFPSTLVLMELAEELSAKNCELQLQWIRRDLNQLADDLTNENFANFDPNFRIDLKGETLEWRVLGRLLRYATSYFEELGEAKRTKKVHATRFAKRTRPLQFHDRILSRGAGKESCPSCARRMALSNDRFLILLLAKLSALMEPTKLSLFFAEASDGSEGKPSTLAPEDAAEVVVVATAEIPSRNWDRVEQVPAPAAETNVRRGLPSGWASDWRELEPSCLETKKSLNRSILCSSAAGIQLNMLQMEGTSVPVLPLTPRPDVVDKLVQFLHLKAEQHLSDKAQALLWRCAAEGRSVHPFGVLAAAEVRRAVGKFEQLQRRGEEKPQEPASVVSVKPRSRESEEASNSRDGQVAGKASARPQVVKDIALYLRSQTPKRSTADPVSSPGLELWLHCGHTLKQGWEDCYQAATTIFYGSLDSYLSRYPLDNSAERPDQPGASLIDHVLMRTSQTDNRAKQAKTVDLALAAWRLGGKHLPVQASLPVVPFHSLNRPAKQKRAWNQWEVVQLCNNPNDSRVEALRHMIKQELHTATDISSLNQLLVRCATQIFPPTPGPQRLAAWQQPCMSIGIKGMWQARRQWKQLAQTQPEQVLQIGRAYQAFKQAHKAFKQAGKACKKQWFYDRIEELQLAANRGDTRSLFAGIRAVAPKKAKAKVQLRDDKGQLQSASEQIEQLETYYRKLYAADKDPAVAGAARAPVTLCINPGKLTRALSQLSPYKATPPGKATNSLWRLTADITAPVLCEMASQWRQIPADWRDAWLVLVPKVPRPVSPRNLRPIGLTEPNGRAYARLLQQQLREYATIYLQETSQYAYLGGREAAMAIHRVSQHCKYVQMKCSHVIRTVADRQECRPESAPHFAGVQLSLDLSNAFDLLNWRLIDRALLDAGVDAELRNQVMSWYFAVTYHIEHLNRTARVTAQQGLRQGCQLAPVLWAMGMGFVFKSVAADPTNQVTTTWLQANTTTYADDIHLMEVARGTDGDLFYLRTPKGREFRFPIREQHTYLGVKISYHAMAKHTTLYRIQAANQAWQRLRSVLCSSGRLALPHRLSLWKATVLPTLMYGLAAVDPEPKDCARLQSLIIKHVRAMAKSFAHMHYESSHRVLLRCGILSAQDQLQKETEGLLRYVAEPFAPFDFYALMRKSRELRWAKKAHPVLEPQTLLT</sequence>
<dbReference type="OrthoDB" id="408426at2759"/>
<proteinExistence type="predicted"/>
<dbReference type="GO" id="GO:0008270">
    <property type="term" value="F:zinc ion binding"/>
    <property type="evidence" value="ECO:0007669"/>
    <property type="project" value="UniProtKB-KW"/>
</dbReference>
<keyword evidence="6" id="KW-1185">Reference proteome</keyword>
<feature type="zinc finger region" description="C3H1-type" evidence="1">
    <location>
        <begin position="353"/>
        <end position="380"/>
    </location>
</feature>
<keyword evidence="1" id="KW-0863">Zinc-finger</keyword>
<keyword evidence="2" id="KW-0175">Coiled coil</keyword>
<name>A0A1Q9DPY7_SYMMI</name>
<keyword evidence="1" id="KW-0862">Zinc</keyword>